<feature type="domain" description="N-acetyltransferase" evidence="1">
    <location>
        <begin position="7"/>
        <end position="151"/>
    </location>
</feature>
<evidence type="ECO:0000313" key="2">
    <source>
        <dbReference type="EMBL" id="TBL78719.1"/>
    </source>
</evidence>
<dbReference type="GO" id="GO:0004343">
    <property type="term" value="F:glucosamine 6-phosphate N-acetyltransferase activity"/>
    <property type="evidence" value="ECO:0007669"/>
    <property type="project" value="TreeGrafter"/>
</dbReference>
<evidence type="ECO:0000313" key="3">
    <source>
        <dbReference type="Proteomes" id="UP000293142"/>
    </source>
</evidence>
<comment type="caution">
    <text evidence="2">The sequence shown here is derived from an EMBL/GenBank/DDBJ whole genome shotgun (WGS) entry which is preliminary data.</text>
</comment>
<dbReference type="PANTHER" id="PTHR13355">
    <property type="entry name" value="GLUCOSAMINE 6-PHOSPHATE N-ACETYLTRANSFERASE"/>
    <property type="match status" value="1"/>
</dbReference>
<keyword evidence="3" id="KW-1185">Reference proteome</keyword>
<dbReference type="SUPFAM" id="SSF55729">
    <property type="entry name" value="Acyl-CoA N-acyltransferases (Nat)"/>
    <property type="match status" value="1"/>
</dbReference>
<protein>
    <submittedName>
        <fullName evidence="2">GNAT family N-acetyltransferase</fullName>
    </submittedName>
</protein>
<dbReference type="InterPro" id="IPR039143">
    <property type="entry name" value="GNPNAT1-like"/>
</dbReference>
<dbReference type="InterPro" id="IPR000182">
    <property type="entry name" value="GNAT_dom"/>
</dbReference>
<organism evidence="2 3">
    <name type="scientific">Paenibacillus thalictri</name>
    <dbReference type="NCBI Taxonomy" id="2527873"/>
    <lineage>
        <taxon>Bacteria</taxon>
        <taxon>Bacillati</taxon>
        <taxon>Bacillota</taxon>
        <taxon>Bacilli</taxon>
        <taxon>Bacillales</taxon>
        <taxon>Paenibacillaceae</taxon>
        <taxon>Paenibacillus</taxon>
    </lineage>
</organism>
<proteinExistence type="predicted"/>
<sequence length="152" mass="17036">MGRLFMNIIHVSTEQQLEQCLNIRKKVFVQEQQVDIAIEVDEFDRSPDACHHVLLTVNGEAAATGRMRPYDGETMKLQRIAVLKDQRGTGAGREIVLALEAKARELGYHHTILDAQVQAAAFYDKLGYTVTSAETFLDAGIPHVRMKKNISL</sequence>
<reference evidence="2 3" key="1">
    <citation type="submission" date="2019-02" db="EMBL/GenBank/DDBJ databases">
        <title>Paenibacillus sp. nov., isolated from surface-sterilized tissue of Thalictrum simplex L.</title>
        <authorList>
            <person name="Tuo L."/>
        </authorList>
    </citation>
    <scope>NUCLEOTIDE SEQUENCE [LARGE SCALE GENOMIC DNA]</scope>
    <source>
        <strain evidence="2 3">N2SHLJ1</strain>
    </source>
</reference>
<dbReference type="CDD" id="cd04301">
    <property type="entry name" value="NAT_SF"/>
    <property type="match status" value="1"/>
</dbReference>
<dbReference type="EMBL" id="SIRE01000009">
    <property type="protein sequence ID" value="TBL78719.1"/>
    <property type="molecule type" value="Genomic_DNA"/>
</dbReference>
<accession>A0A4Q9DT83</accession>
<dbReference type="AlphaFoldDB" id="A0A4Q9DT83"/>
<dbReference type="Gene3D" id="3.40.630.30">
    <property type="match status" value="1"/>
</dbReference>
<gene>
    <name evidence="2" type="ORF">EYB31_14270</name>
</gene>
<dbReference type="InterPro" id="IPR016181">
    <property type="entry name" value="Acyl_CoA_acyltransferase"/>
</dbReference>
<name>A0A4Q9DT83_9BACL</name>
<keyword evidence="2" id="KW-0808">Transferase</keyword>
<dbReference type="PROSITE" id="PS51186">
    <property type="entry name" value="GNAT"/>
    <property type="match status" value="1"/>
</dbReference>
<dbReference type="Proteomes" id="UP000293142">
    <property type="component" value="Unassembled WGS sequence"/>
</dbReference>
<dbReference type="Pfam" id="PF13673">
    <property type="entry name" value="Acetyltransf_10"/>
    <property type="match status" value="1"/>
</dbReference>
<dbReference type="PANTHER" id="PTHR13355:SF11">
    <property type="entry name" value="GLUCOSAMINE 6-PHOSPHATE N-ACETYLTRANSFERASE"/>
    <property type="match status" value="1"/>
</dbReference>
<dbReference type="OrthoDB" id="9796171at2"/>
<evidence type="ECO:0000259" key="1">
    <source>
        <dbReference type="PROSITE" id="PS51186"/>
    </source>
</evidence>